<proteinExistence type="predicted"/>
<keyword evidence="2" id="KW-0812">Transmembrane</keyword>
<evidence type="ECO:0000313" key="3">
    <source>
        <dbReference type="EMBL" id="CAC5400794.1"/>
    </source>
</evidence>
<keyword evidence="2" id="KW-1133">Transmembrane helix</keyword>
<accession>A0A6J8D0V8</accession>
<dbReference type="InterPro" id="IPR032675">
    <property type="entry name" value="LRR_dom_sf"/>
</dbReference>
<sequence length="195" mass="21528">MTRLTVVRVLSNNKITSVPGGVLENSSALTYIYCKECFDCDCLSASTYQWITIIVKGLEEYEFTCRNGVALPNTVVNCSELDSAYTNIAGIISGMVASLTLITIFTALRRFSNTMSRINDSDMTDTEVNKTINDGIDFIPTIDGEMAKKYNNIPPNNHMILSSFSHIPSIPNIMDSERNSTTGKSDLCHEESSEL</sequence>
<evidence type="ECO:0000313" key="4">
    <source>
        <dbReference type="Proteomes" id="UP000507470"/>
    </source>
</evidence>
<dbReference type="Proteomes" id="UP000507470">
    <property type="component" value="Unassembled WGS sequence"/>
</dbReference>
<reference evidence="3 4" key="1">
    <citation type="submission" date="2020-06" db="EMBL/GenBank/DDBJ databases">
        <authorList>
            <person name="Li R."/>
            <person name="Bekaert M."/>
        </authorList>
    </citation>
    <scope>NUCLEOTIDE SEQUENCE [LARGE SCALE GENOMIC DNA]</scope>
    <source>
        <strain evidence="4">wild</strain>
    </source>
</reference>
<organism evidence="3 4">
    <name type="scientific">Mytilus coruscus</name>
    <name type="common">Sea mussel</name>
    <dbReference type="NCBI Taxonomy" id="42192"/>
    <lineage>
        <taxon>Eukaryota</taxon>
        <taxon>Metazoa</taxon>
        <taxon>Spiralia</taxon>
        <taxon>Lophotrochozoa</taxon>
        <taxon>Mollusca</taxon>
        <taxon>Bivalvia</taxon>
        <taxon>Autobranchia</taxon>
        <taxon>Pteriomorphia</taxon>
        <taxon>Mytilida</taxon>
        <taxon>Mytiloidea</taxon>
        <taxon>Mytilidae</taxon>
        <taxon>Mytilinae</taxon>
        <taxon>Mytilus</taxon>
    </lineage>
</organism>
<dbReference type="Gene3D" id="3.80.10.10">
    <property type="entry name" value="Ribonuclease Inhibitor"/>
    <property type="match status" value="1"/>
</dbReference>
<keyword evidence="2" id="KW-0472">Membrane</keyword>
<feature type="transmembrane region" description="Helical" evidence="2">
    <location>
        <begin position="88"/>
        <end position="108"/>
    </location>
</feature>
<dbReference type="AlphaFoldDB" id="A0A6J8D0V8"/>
<dbReference type="OrthoDB" id="6202350at2759"/>
<feature type="region of interest" description="Disordered" evidence="1">
    <location>
        <begin position="172"/>
        <end position="195"/>
    </location>
</feature>
<protein>
    <submittedName>
        <fullName evidence="3">Uncharacterized protein</fullName>
    </submittedName>
</protein>
<name>A0A6J8D0V8_MYTCO</name>
<evidence type="ECO:0000256" key="1">
    <source>
        <dbReference type="SAM" id="MobiDB-lite"/>
    </source>
</evidence>
<evidence type="ECO:0000256" key="2">
    <source>
        <dbReference type="SAM" id="Phobius"/>
    </source>
</evidence>
<dbReference type="EMBL" id="CACVKT020006320">
    <property type="protein sequence ID" value="CAC5400794.1"/>
    <property type="molecule type" value="Genomic_DNA"/>
</dbReference>
<feature type="compositionally biased region" description="Basic and acidic residues" evidence="1">
    <location>
        <begin position="186"/>
        <end position="195"/>
    </location>
</feature>
<keyword evidence="4" id="KW-1185">Reference proteome</keyword>
<gene>
    <name evidence="3" type="ORF">MCOR_34945</name>
</gene>